<dbReference type="HOGENOM" id="CLU_2004822_0_0_1"/>
<keyword evidence="3" id="KW-1185">Reference proteome</keyword>
<sequence length="124" mass="13135">MDQEAAVGSVAHQTSSLDQFSRDDRALLLGAARSARHVPTPRITFAQKTTAPTFLPSVASSDIPGPITTANSDSSSSSGQIPLNTVIHWSMHCCVSGAHSYSPSRPPPFRAPDNPRAFSIFLSS</sequence>
<reference evidence="2 3" key="1">
    <citation type="submission" date="2014-04" db="EMBL/GenBank/DDBJ databases">
        <authorList>
            <consortium name="DOE Joint Genome Institute"/>
            <person name="Kuo A."/>
            <person name="Kohler A."/>
            <person name="Costa M.D."/>
            <person name="Nagy L.G."/>
            <person name="Floudas D."/>
            <person name="Copeland A."/>
            <person name="Barry K.W."/>
            <person name="Cichocki N."/>
            <person name="Veneault-Fourrey C."/>
            <person name="LaButti K."/>
            <person name="Lindquist E.A."/>
            <person name="Lipzen A."/>
            <person name="Lundell T."/>
            <person name="Morin E."/>
            <person name="Murat C."/>
            <person name="Sun H."/>
            <person name="Tunlid A."/>
            <person name="Henrissat B."/>
            <person name="Grigoriev I.V."/>
            <person name="Hibbett D.S."/>
            <person name="Martin F."/>
            <person name="Nordberg H.P."/>
            <person name="Cantor M.N."/>
            <person name="Hua S.X."/>
        </authorList>
    </citation>
    <scope>NUCLEOTIDE SEQUENCE [LARGE SCALE GENOMIC DNA]</scope>
    <source>
        <strain evidence="2 3">441</strain>
    </source>
</reference>
<reference evidence="3" key="2">
    <citation type="submission" date="2015-01" db="EMBL/GenBank/DDBJ databases">
        <title>Evolutionary Origins and Diversification of the Mycorrhizal Mutualists.</title>
        <authorList>
            <consortium name="DOE Joint Genome Institute"/>
            <consortium name="Mycorrhizal Genomics Consortium"/>
            <person name="Kohler A."/>
            <person name="Kuo A."/>
            <person name="Nagy L.G."/>
            <person name="Floudas D."/>
            <person name="Copeland A."/>
            <person name="Barry K.W."/>
            <person name="Cichocki N."/>
            <person name="Veneault-Fourrey C."/>
            <person name="LaButti K."/>
            <person name="Lindquist E.A."/>
            <person name="Lipzen A."/>
            <person name="Lundell T."/>
            <person name="Morin E."/>
            <person name="Murat C."/>
            <person name="Riley R."/>
            <person name="Ohm R."/>
            <person name="Sun H."/>
            <person name="Tunlid A."/>
            <person name="Henrissat B."/>
            <person name="Grigoriev I.V."/>
            <person name="Hibbett D.S."/>
            <person name="Martin F."/>
        </authorList>
    </citation>
    <scope>NUCLEOTIDE SEQUENCE [LARGE SCALE GENOMIC DNA]</scope>
    <source>
        <strain evidence="3">441</strain>
    </source>
</reference>
<dbReference type="EMBL" id="KN834156">
    <property type="protein sequence ID" value="KIK11790.1"/>
    <property type="molecule type" value="Genomic_DNA"/>
</dbReference>
<organism evidence="2 3">
    <name type="scientific">Pisolithus microcarpus 441</name>
    <dbReference type="NCBI Taxonomy" id="765257"/>
    <lineage>
        <taxon>Eukaryota</taxon>
        <taxon>Fungi</taxon>
        <taxon>Dikarya</taxon>
        <taxon>Basidiomycota</taxon>
        <taxon>Agaricomycotina</taxon>
        <taxon>Agaricomycetes</taxon>
        <taxon>Agaricomycetidae</taxon>
        <taxon>Boletales</taxon>
        <taxon>Sclerodermatineae</taxon>
        <taxon>Pisolithaceae</taxon>
        <taxon>Pisolithus</taxon>
    </lineage>
</organism>
<evidence type="ECO:0000313" key="2">
    <source>
        <dbReference type="EMBL" id="KIK11790.1"/>
    </source>
</evidence>
<feature type="region of interest" description="Disordered" evidence="1">
    <location>
        <begin position="56"/>
        <end position="79"/>
    </location>
</feature>
<evidence type="ECO:0000313" key="3">
    <source>
        <dbReference type="Proteomes" id="UP000054018"/>
    </source>
</evidence>
<dbReference type="Proteomes" id="UP000054018">
    <property type="component" value="Unassembled WGS sequence"/>
</dbReference>
<protein>
    <submittedName>
        <fullName evidence="2">Uncharacterized protein</fullName>
    </submittedName>
</protein>
<proteinExistence type="predicted"/>
<accession>A0A0C9XHI5</accession>
<name>A0A0C9XHI5_9AGAM</name>
<evidence type="ECO:0000256" key="1">
    <source>
        <dbReference type="SAM" id="MobiDB-lite"/>
    </source>
</evidence>
<dbReference type="AlphaFoldDB" id="A0A0C9XHI5"/>
<gene>
    <name evidence="2" type="ORF">PISMIDRAFT_19217</name>
</gene>